<dbReference type="EC" id="1.11.1.7" evidence="1"/>
<keyword evidence="1" id="KW-0575">Peroxidase</keyword>
<accession>A0ACC1MKN0</accession>
<evidence type="ECO:0000313" key="1">
    <source>
        <dbReference type="EMBL" id="KAJ2967550.1"/>
    </source>
</evidence>
<proteinExistence type="predicted"/>
<comment type="caution">
    <text evidence="1">The sequence shown here is derived from an EMBL/GenBank/DDBJ whole genome shotgun (WGS) entry which is preliminary data.</text>
</comment>
<organism evidence="1 2">
    <name type="scientific">Zarea fungicola</name>
    <dbReference type="NCBI Taxonomy" id="93591"/>
    <lineage>
        <taxon>Eukaryota</taxon>
        <taxon>Fungi</taxon>
        <taxon>Dikarya</taxon>
        <taxon>Ascomycota</taxon>
        <taxon>Pezizomycotina</taxon>
        <taxon>Sordariomycetes</taxon>
        <taxon>Hypocreomycetidae</taxon>
        <taxon>Hypocreales</taxon>
        <taxon>Cordycipitaceae</taxon>
        <taxon>Zarea</taxon>
    </lineage>
</organism>
<name>A0ACC1MKN0_9HYPO</name>
<protein>
    <submittedName>
        <fullName evidence="1">Dyp-type peroxidase</fullName>
        <ecNumber evidence="1">1.11.1.7</ecNumber>
    </submittedName>
</protein>
<dbReference type="EMBL" id="JANJQO010002259">
    <property type="protein sequence ID" value="KAJ2967550.1"/>
    <property type="molecule type" value="Genomic_DNA"/>
</dbReference>
<evidence type="ECO:0000313" key="2">
    <source>
        <dbReference type="Proteomes" id="UP001143910"/>
    </source>
</evidence>
<sequence length="412" mass="43471">MLRPVVTLLFVLPFAVAWPTLMDVQSIMKRVDSRLNTGVGHPNPGFNAAAQYVEVTAGSAHEFRPPGPGDLRGECPGLNAAANHGFLPRNGKATLSQTISGLVEAYNLSPDLATFFAAVGVLLAGDIPSLTWSIGGGFSSTLPLILGNPTGILGSHNKYEGDASFTRGDAHLHGGNVNVVQMDKWSSIMALASDGLTLADAAKQSSLNTEYSIQNNPYYFSGPLSGLVAPGAHNLVPALMSNHSAENPGGFLFPELLKSFFAISGNEGSYVHHPGMERIPENWYKRPGGTDAYNTADLFLDLLVNLEEYPGIIRVGGNTGTVNSFTGVDLVNLTGGAFNAETLLQGNNLACFALQASMAIGRDDLGNVANLLGTLLSTVLQPIESVVQGLACPQLNEFHSELFSIFPGYQGV</sequence>
<reference evidence="1" key="1">
    <citation type="submission" date="2022-08" db="EMBL/GenBank/DDBJ databases">
        <title>Genome Sequence of Lecanicillium fungicola.</title>
        <authorList>
            <person name="Buettner E."/>
        </authorList>
    </citation>
    <scope>NUCLEOTIDE SEQUENCE</scope>
    <source>
        <strain evidence="1">Babe33</strain>
    </source>
</reference>
<keyword evidence="1" id="KW-0560">Oxidoreductase</keyword>
<gene>
    <name evidence="1" type="ORF">NQ176_g9610</name>
</gene>
<keyword evidence="2" id="KW-1185">Reference proteome</keyword>
<dbReference type="Proteomes" id="UP001143910">
    <property type="component" value="Unassembled WGS sequence"/>
</dbReference>